<evidence type="ECO:0000313" key="2">
    <source>
        <dbReference type="Proteomes" id="UP001549749"/>
    </source>
</evidence>
<dbReference type="Proteomes" id="UP001549749">
    <property type="component" value="Unassembled WGS sequence"/>
</dbReference>
<organism evidence="1 2">
    <name type="scientific">Chitinophaga defluvii</name>
    <dbReference type="NCBI Taxonomy" id="3163343"/>
    <lineage>
        <taxon>Bacteria</taxon>
        <taxon>Pseudomonadati</taxon>
        <taxon>Bacteroidota</taxon>
        <taxon>Chitinophagia</taxon>
        <taxon>Chitinophagales</taxon>
        <taxon>Chitinophagaceae</taxon>
        <taxon>Chitinophaga</taxon>
    </lineage>
</organism>
<proteinExistence type="predicted"/>
<dbReference type="RefSeq" id="WP_354664163.1">
    <property type="nucleotide sequence ID" value="NZ_JBEXAC010000004.1"/>
</dbReference>
<protein>
    <submittedName>
        <fullName evidence="1">Uncharacterized protein</fullName>
    </submittedName>
</protein>
<dbReference type="EMBL" id="JBEXAC010000004">
    <property type="protein sequence ID" value="MET7001589.1"/>
    <property type="molecule type" value="Genomic_DNA"/>
</dbReference>
<accession>A0ABV2TEX8</accession>
<keyword evidence="2" id="KW-1185">Reference proteome</keyword>
<evidence type="ECO:0000313" key="1">
    <source>
        <dbReference type="EMBL" id="MET7001589.1"/>
    </source>
</evidence>
<sequence length="90" mass="10695">MRTSLNELQQIEDYLLRQENNPAAAGFEVRLALQPSLQESVLWQQQTYDLIQAYGRMRLKAEIENVHQKLFHSPAHQRFRQSILQLFSRK</sequence>
<comment type="caution">
    <text evidence="1">The sequence shown here is derived from an EMBL/GenBank/DDBJ whole genome shotgun (WGS) entry which is preliminary data.</text>
</comment>
<gene>
    <name evidence="1" type="ORF">ABR189_29675</name>
</gene>
<name>A0ABV2TEX8_9BACT</name>
<reference evidence="1 2" key="1">
    <citation type="submission" date="2024-06" db="EMBL/GenBank/DDBJ databases">
        <title>Chitinophaga defluvii sp. nov., isolated from municipal sewage.</title>
        <authorList>
            <person name="Zhang L."/>
        </authorList>
    </citation>
    <scope>NUCLEOTIDE SEQUENCE [LARGE SCALE GENOMIC DNA]</scope>
    <source>
        <strain evidence="1 2">H8</strain>
    </source>
</reference>